<keyword evidence="3" id="KW-1185">Reference proteome</keyword>
<sequence length="95" mass="11502">MNKYRFLRLVICFCFFGSLLYFYVNKQNDLTKLQLEIPCLWSKLRQKEQENVALGFLIDKIESPEHLMDIARLPEYQYLHYPNEEKDCILIYESS</sequence>
<comment type="caution">
    <text evidence="2">The sequence shown here is derived from an EMBL/GenBank/DDBJ whole genome shotgun (WGS) entry which is preliminary data.</text>
</comment>
<feature type="transmembrane region" description="Helical" evidence="1">
    <location>
        <begin position="6"/>
        <end position="24"/>
    </location>
</feature>
<gene>
    <name evidence="2" type="ORF">CP10881SC42_0590</name>
</gene>
<evidence type="ECO:0000256" key="1">
    <source>
        <dbReference type="SAM" id="Phobius"/>
    </source>
</evidence>
<keyword evidence="1" id="KW-0472">Membrane</keyword>
<name>A0ABN0MRB7_9CHLA</name>
<dbReference type="Proteomes" id="UP000014821">
    <property type="component" value="Unassembled WGS sequence"/>
</dbReference>
<proteinExistence type="predicted"/>
<keyword evidence="1" id="KW-1133">Transmembrane helix</keyword>
<reference evidence="2" key="1">
    <citation type="submission" date="2013-04" db="EMBL/GenBank/DDBJ databases">
        <title>Genome sequence of Chlamydia psittaci 10_881_SC42.</title>
        <authorList>
            <person name="Huot-Creasy H."/>
            <person name="McCracken C.L."/>
            <person name="Humphries M."/>
            <person name="Sachse K."/>
            <person name="Laroucau K."/>
            <person name="Bavoil P."/>
            <person name="Myers G.S."/>
        </authorList>
    </citation>
    <scope>NUCLEOTIDE SEQUENCE [LARGE SCALE GENOMIC DNA]</scope>
    <source>
        <strain evidence="2">10_881_SC42</strain>
    </source>
</reference>
<dbReference type="RefSeq" id="WP_020359228.1">
    <property type="nucleotide sequence ID" value="NZ_KE360587.1"/>
</dbReference>
<evidence type="ECO:0000313" key="2">
    <source>
        <dbReference type="EMBL" id="EPP38004.1"/>
    </source>
</evidence>
<accession>A0ABN0MRB7</accession>
<dbReference type="EMBL" id="ATND01000002">
    <property type="protein sequence ID" value="EPP38004.1"/>
    <property type="molecule type" value="Genomic_DNA"/>
</dbReference>
<protein>
    <submittedName>
        <fullName evidence="2">FtsL</fullName>
    </submittedName>
</protein>
<keyword evidence="1" id="KW-0812">Transmembrane</keyword>
<evidence type="ECO:0000313" key="3">
    <source>
        <dbReference type="Proteomes" id="UP000014821"/>
    </source>
</evidence>
<organism evidence="2 3">
    <name type="scientific">Chlamydia avium</name>
    <dbReference type="NCBI Taxonomy" id="1457141"/>
    <lineage>
        <taxon>Bacteria</taxon>
        <taxon>Pseudomonadati</taxon>
        <taxon>Chlamydiota</taxon>
        <taxon>Chlamydiia</taxon>
        <taxon>Chlamydiales</taxon>
        <taxon>Chlamydiaceae</taxon>
        <taxon>Chlamydia/Chlamydophila group</taxon>
        <taxon>Chlamydia</taxon>
    </lineage>
</organism>